<dbReference type="EMBL" id="GBRH01248043">
    <property type="protein sequence ID" value="JAD49852.1"/>
    <property type="molecule type" value="Transcribed_RNA"/>
</dbReference>
<protein>
    <submittedName>
        <fullName evidence="1">Uncharacterized protein</fullName>
    </submittedName>
</protein>
<accession>A0A0A9ARX4</accession>
<reference evidence="1" key="2">
    <citation type="journal article" date="2015" name="Data Brief">
        <title>Shoot transcriptome of the giant reed, Arundo donax.</title>
        <authorList>
            <person name="Barrero R.A."/>
            <person name="Guerrero F.D."/>
            <person name="Moolhuijzen P."/>
            <person name="Goolsby J.A."/>
            <person name="Tidwell J."/>
            <person name="Bellgard S.E."/>
            <person name="Bellgard M.I."/>
        </authorList>
    </citation>
    <scope>NUCLEOTIDE SEQUENCE</scope>
    <source>
        <tissue evidence="1">Shoot tissue taken approximately 20 cm above the soil surface</tissue>
    </source>
</reference>
<sequence>MTIFRNFFEHSDRLFPLS</sequence>
<reference evidence="1" key="1">
    <citation type="submission" date="2014-09" db="EMBL/GenBank/DDBJ databases">
        <authorList>
            <person name="Magalhaes I.L.F."/>
            <person name="Oliveira U."/>
            <person name="Santos F.R."/>
            <person name="Vidigal T.H.D.A."/>
            <person name="Brescovit A.D."/>
            <person name="Santos A.J."/>
        </authorList>
    </citation>
    <scope>NUCLEOTIDE SEQUENCE</scope>
    <source>
        <tissue evidence="1">Shoot tissue taken approximately 20 cm above the soil surface</tissue>
    </source>
</reference>
<organism evidence="1">
    <name type="scientific">Arundo donax</name>
    <name type="common">Giant reed</name>
    <name type="synonym">Donax arundinaceus</name>
    <dbReference type="NCBI Taxonomy" id="35708"/>
    <lineage>
        <taxon>Eukaryota</taxon>
        <taxon>Viridiplantae</taxon>
        <taxon>Streptophyta</taxon>
        <taxon>Embryophyta</taxon>
        <taxon>Tracheophyta</taxon>
        <taxon>Spermatophyta</taxon>
        <taxon>Magnoliopsida</taxon>
        <taxon>Liliopsida</taxon>
        <taxon>Poales</taxon>
        <taxon>Poaceae</taxon>
        <taxon>PACMAD clade</taxon>
        <taxon>Arundinoideae</taxon>
        <taxon>Arundineae</taxon>
        <taxon>Arundo</taxon>
    </lineage>
</organism>
<name>A0A0A9ARX4_ARUDO</name>
<proteinExistence type="predicted"/>
<evidence type="ECO:0000313" key="1">
    <source>
        <dbReference type="EMBL" id="JAD49852.1"/>
    </source>
</evidence>
<dbReference type="AlphaFoldDB" id="A0A0A9ARX4"/>